<dbReference type="Gene3D" id="3.40.50.150">
    <property type="entry name" value="Vaccinia Virus protein VP39"/>
    <property type="match status" value="1"/>
</dbReference>
<dbReference type="GeneID" id="8155033"/>
<dbReference type="AlphaFoldDB" id="A0A0H3MW78"/>
<evidence type="ECO:0000313" key="3">
    <source>
        <dbReference type="Proteomes" id="UP000009077"/>
    </source>
</evidence>
<dbReference type="GO" id="GO:0008757">
    <property type="term" value="F:S-adenosylmethionine-dependent methyltransferase activity"/>
    <property type="evidence" value="ECO:0007669"/>
    <property type="project" value="InterPro"/>
</dbReference>
<evidence type="ECO:0000259" key="1">
    <source>
        <dbReference type="Pfam" id="PF08241"/>
    </source>
</evidence>
<keyword evidence="3" id="KW-1185">Reference proteome</keyword>
<dbReference type="InterPro" id="IPR029063">
    <property type="entry name" value="SAM-dependent_MTases_sf"/>
</dbReference>
<dbReference type="PANTHER" id="PTHR43591">
    <property type="entry name" value="METHYLTRANSFERASE"/>
    <property type="match status" value="1"/>
</dbReference>
<feature type="domain" description="Methyltransferase type 11" evidence="1">
    <location>
        <begin position="65"/>
        <end position="159"/>
    </location>
</feature>
<dbReference type="InterPro" id="IPR013216">
    <property type="entry name" value="Methyltransf_11"/>
</dbReference>
<name>A0A0H3MW78_STRS4</name>
<keyword evidence="2" id="KW-0489">Methyltransferase</keyword>
<dbReference type="Proteomes" id="UP000009077">
    <property type="component" value="Chromosome"/>
</dbReference>
<sequence>MTDYVNYNQERWNRVSARQGNAYTVPLSHEEFLVAKDKPLSVSLTVGKTVPLDWFEKAKGKKLLGLACGGGQQGPISAAHSYETTILDFSKEQLDKDRLVAERENLDLQTVQADMTQAFPFEDESFDIIFCPVSNIYIEDLANMWQESYRVLKKGGLLMVGYMNPWIYVFDADDVWEHPDKTLVPKYSLPFNARQLEEAGQITIDPEYGYEFSHTLEEQIAGQLRAGFAMIDFYESKDSRNRLTQFASDYLANLSIKW</sequence>
<dbReference type="GO" id="GO:0032259">
    <property type="term" value="P:methylation"/>
    <property type="evidence" value="ECO:0007669"/>
    <property type="project" value="UniProtKB-KW"/>
</dbReference>
<dbReference type="EMBL" id="FM252032">
    <property type="protein sequence ID" value="CAZ56222.1"/>
    <property type="molecule type" value="Genomic_DNA"/>
</dbReference>
<protein>
    <submittedName>
        <fullName evidence="2">Methyltransferase</fullName>
    </submittedName>
</protein>
<keyword evidence="2" id="KW-0808">Transferase</keyword>
<proteinExistence type="predicted"/>
<dbReference type="SUPFAM" id="SSF53335">
    <property type="entry name" value="S-adenosyl-L-methionine-dependent methyltransferases"/>
    <property type="match status" value="1"/>
</dbReference>
<dbReference type="PATRIC" id="fig|568814.3.peg.1404"/>
<accession>A0A0H3MW78</accession>
<dbReference type="HOGENOM" id="CLU_088936_0_0_9"/>
<organism evidence="2 3">
    <name type="scientific">Streptococcus suis (strain BM407)</name>
    <dbReference type="NCBI Taxonomy" id="568814"/>
    <lineage>
        <taxon>Bacteria</taxon>
        <taxon>Bacillati</taxon>
        <taxon>Bacillota</taxon>
        <taxon>Bacilli</taxon>
        <taxon>Lactobacillales</taxon>
        <taxon>Streptococcaceae</taxon>
        <taxon>Streptococcus</taxon>
    </lineage>
</organism>
<reference evidence="2 3" key="1">
    <citation type="journal article" date="2009" name="PLoS ONE">
        <title>Rapid evolution of virulence and drug resistance in the emerging zoonotic pathogen Streptococcus suis.</title>
        <authorList>
            <person name="Holden M.T.G."/>
            <person name="Hauser H."/>
            <person name="Sanders M."/>
            <person name="Ngo T.H."/>
            <person name="Cherevach I."/>
            <person name="Cronin A."/>
            <person name="Goodhead I."/>
            <person name="Mungall K."/>
            <person name="Quail M.A."/>
            <person name="Price C."/>
            <person name="Rabbinowitsch E."/>
            <person name="Sharp S."/>
            <person name="Croucher N.J."/>
            <person name="Chieu T.B."/>
            <person name="Mai N.T.H."/>
            <person name="Diep T.S."/>
            <person name="Chinh N.T."/>
            <person name="Kehoe M."/>
            <person name="Leigh J.A."/>
            <person name="Ward P.N."/>
            <person name="Dowson C.G."/>
            <person name="Whatmore A.M."/>
            <person name="Chanter N."/>
            <person name="Iversen P."/>
            <person name="Gottschalk M."/>
            <person name="Slater J.D."/>
            <person name="Smith H.E."/>
            <person name="Spratt B.G."/>
            <person name="Xu J."/>
            <person name="Ye C."/>
            <person name="Bentley S."/>
            <person name="Barrell B.G."/>
            <person name="Schultsz C."/>
            <person name="Maskell D.J."/>
            <person name="Parkhill J."/>
        </authorList>
    </citation>
    <scope>NUCLEOTIDE SEQUENCE [LARGE SCALE GENOMIC DNA]</scope>
    <source>
        <strain evidence="2 3">BM407</strain>
    </source>
</reference>
<dbReference type="Pfam" id="PF08241">
    <property type="entry name" value="Methyltransf_11"/>
    <property type="match status" value="1"/>
</dbReference>
<dbReference type="CDD" id="cd02440">
    <property type="entry name" value="AdoMet_MTases"/>
    <property type="match status" value="1"/>
</dbReference>
<dbReference type="KEGG" id="ssb:SSUBM407_1365"/>
<dbReference type="PANTHER" id="PTHR43591:SF24">
    <property type="entry name" value="2-METHOXY-6-POLYPRENYL-1,4-BENZOQUINOL METHYLASE, MITOCHONDRIAL"/>
    <property type="match status" value="1"/>
</dbReference>
<evidence type="ECO:0000313" key="2">
    <source>
        <dbReference type="EMBL" id="CAZ56222.1"/>
    </source>
</evidence>
<dbReference type="RefSeq" id="WP_012775244.1">
    <property type="nucleotide sequence ID" value="NC_012926.1"/>
</dbReference>
<gene>
    <name evidence="2" type="ordered locus">SSUBM407_1365</name>
</gene>